<evidence type="ECO:0000313" key="1">
    <source>
        <dbReference type="EMBL" id="WVT04621.1"/>
    </source>
</evidence>
<protein>
    <submittedName>
        <fullName evidence="1">Uncharacterized protein</fullName>
    </submittedName>
</protein>
<organism evidence="1 2">
    <name type="scientific">Sinorhizobium chiapasense</name>
    <dbReference type="NCBI Taxonomy" id="501572"/>
    <lineage>
        <taxon>Bacteria</taxon>
        <taxon>Pseudomonadati</taxon>
        <taxon>Pseudomonadota</taxon>
        <taxon>Alphaproteobacteria</taxon>
        <taxon>Hyphomicrobiales</taxon>
        <taxon>Rhizobiaceae</taxon>
        <taxon>Sinorhizobium/Ensifer group</taxon>
        <taxon>Sinorhizobium</taxon>
    </lineage>
</organism>
<proteinExistence type="predicted"/>
<accession>A0ABZ2BAU0</accession>
<reference evidence="1" key="1">
    <citation type="submission" date="2023-08" db="EMBL/GenBank/DDBJ databases">
        <title>Complete genome sequence of Sinorhizobium chiapanecum ITTG S70 isolated from Acaciella angustissima nodules in Chiapas-Mexico.</title>
        <authorList>
            <person name="Rincon-Rosales R."/>
            <person name="Rogel M.A."/>
            <person name="Rincon-Medina C.I."/>
            <person name="Guerrero G."/>
            <person name="Manzano-Gomez L.A."/>
            <person name="Lopez-Lopez A."/>
            <person name="Rincon Molina F.A."/>
            <person name="Martinez-Romero E."/>
        </authorList>
    </citation>
    <scope>NUCLEOTIDE SEQUENCE</scope>
    <source>
        <strain evidence="1">ITTG S70</strain>
    </source>
</reference>
<dbReference type="EMBL" id="CP133148">
    <property type="protein sequence ID" value="WVT04621.1"/>
    <property type="molecule type" value="Genomic_DNA"/>
</dbReference>
<keyword evidence="2" id="KW-1185">Reference proteome</keyword>
<gene>
    <name evidence="1" type="ORF">RB548_04205</name>
</gene>
<dbReference type="Proteomes" id="UP001432360">
    <property type="component" value="Chromosome"/>
</dbReference>
<name>A0ABZ2BAU0_9HYPH</name>
<evidence type="ECO:0000313" key="2">
    <source>
        <dbReference type="Proteomes" id="UP001432360"/>
    </source>
</evidence>
<dbReference type="RefSeq" id="WP_331373782.1">
    <property type="nucleotide sequence ID" value="NZ_CP133148.1"/>
</dbReference>
<sequence>MSGLALFACASLSVALFVAPVVVAPVPIALAVACVCLVHLMVTAPSLRFKPVLRFDEIQKHLRLFRLMWERGTPGVPGGGYSAKLAIGLRPRLFEREREYGKAFLFTILGLRVHYSRSYGGIFA</sequence>